<dbReference type="AlphaFoldDB" id="A0AAX2LRQ3"/>
<reference evidence="1 2" key="1">
    <citation type="submission" date="2018-06" db="EMBL/GenBank/DDBJ databases">
        <authorList>
            <consortium name="Pathogen Informatics"/>
            <person name="Doyle S."/>
        </authorList>
    </citation>
    <scope>NUCLEOTIDE SEQUENCE [LARGE SCALE GENOMIC DNA]</scope>
    <source>
        <strain evidence="1 2">NCTC11327</strain>
    </source>
</reference>
<proteinExistence type="predicted"/>
<accession>A0AAX2LRQ3</accession>
<comment type="caution">
    <text evidence="1">The sequence shown here is derived from an EMBL/GenBank/DDBJ whole genome shotgun (WGS) entry which is preliminary data.</text>
</comment>
<evidence type="ECO:0000313" key="2">
    <source>
        <dbReference type="Proteomes" id="UP000254626"/>
    </source>
</evidence>
<protein>
    <recommendedName>
        <fullName evidence="3">Transposase</fullName>
    </recommendedName>
</protein>
<evidence type="ECO:0000313" key="1">
    <source>
        <dbReference type="EMBL" id="SUP30090.1"/>
    </source>
</evidence>
<organism evidence="1 2">
    <name type="scientific">Vibrio fluvialis</name>
    <dbReference type="NCBI Taxonomy" id="676"/>
    <lineage>
        <taxon>Bacteria</taxon>
        <taxon>Pseudomonadati</taxon>
        <taxon>Pseudomonadota</taxon>
        <taxon>Gammaproteobacteria</taxon>
        <taxon>Vibrionales</taxon>
        <taxon>Vibrionaceae</taxon>
        <taxon>Vibrio</taxon>
    </lineage>
</organism>
<name>A0AAX2LRQ3_VIBFL</name>
<evidence type="ECO:0008006" key="3">
    <source>
        <dbReference type="Google" id="ProtNLM"/>
    </source>
</evidence>
<dbReference type="EMBL" id="UHIP01000001">
    <property type="protein sequence ID" value="SUP30090.1"/>
    <property type="molecule type" value="Genomic_DNA"/>
</dbReference>
<sequence length="63" mass="7061">MAHNVKQLFKKCIEINQSQVHTKSTGLTRILNTIKTLTHNRGLYVTEIDNDLPSQNPTGKGIT</sequence>
<dbReference type="Proteomes" id="UP000254626">
    <property type="component" value="Unassembled WGS sequence"/>
</dbReference>
<gene>
    <name evidence="1" type="ORF">NCTC11327_02844</name>
</gene>